<evidence type="ECO:0000256" key="2">
    <source>
        <dbReference type="ARBA" id="ARBA00036631"/>
    </source>
</evidence>
<evidence type="ECO:0000313" key="9">
    <source>
        <dbReference type="EMBL" id="JAC39406.1"/>
    </source>
</evidence>
<dbReference type="RefSeq" id="XP_011201559.2">
    <property type="nucleotide sequence ID" value="XM_011203257.4"/>
</dbReference>
<dbReference type="GO" id="GO:0043812">
    <property type="term" value="F:phosphatidylinositol-4-phosphate phosphatase activity"/>
    <property type="evidence" value="ECO:0007669"/>
    <property type="project" value="TreeGrafter"/>
</dbReference>
<feature type="transmembrane region" description="Helical" evidence="7">
    <location>
        <begin position="554"/>
        <end position="576"/>
    </location>
</feature>
<dbReference type="EC" id="3.1.3.64" evidence="1"/>
<reference evidence="9" key="1">
    <citation type="journal article" date="2014" name="BMC Genomics">
        <title>Characterizing the developmental transcriptome of the oriental fruit fly, Bactrocera dorsalis (Diptera: Tephritidae) through comparative genomic analysis with Drosophila melanogaster utilizing modENCODE datasets.</title>
        <authorList>
            <person name="Geib S.M."/>
            <person name="Calla B."/>
            <person name="Hall B."/>
            <person name="Hou S."/>
            <person name="Manoukis N.C."/>
        </authorList>
    </citation>
    <scope>NUCLEOTIDE SEQUENCE</scope>
    <source>
        <strain evidence="9">Punador</strain>
    </source>
</reference>
<accession>A0A034V7X3</accession>
<keyword evidence="7" id="KW-0472">Membrane</keyword>
<dbReference type="PANTHER" id="PTHR45662">
    <property type="entry name" value="PHOSPHATIDYLINOSITIDE PHOSPHATASE SAC1"/>
    <property type="match status" value="1"/>
</dbReference>
<organism evidence="9">
    <name type="scientific">Bactrocera dorsalis</name>
    <name type="common">Oriental fruit fly</name>
    <name type="synonym">Dacus dorsalis</name>
    <dbReference type="NCBI Taxonomy" id="27457"/>
    <lineage>
        <taxon>Eukaryota</taxon>
        <taxon>Metazoa</taxon>
        <taxon>Ecdysozoa</taxon>
        <taxon>Arthropoda</taxon>
        <taxon>Hexapoda</taxon>
        <taxon>Insecta</taxon>
        <taxon>Pterygota</taxon>
        <taxon>Neoptera</taxon>
        <taxon>Endopterygota</taxon>
        <taxon>Diptera</taxon>
        <taxon>Brachycera</taxon>
        <taxon>Muscomorpha</taxon>
        <taxon>Tephritoidea</taxon>
        <taxon>Tephritidae</taxon>
        <taxon>Bactrocera</taxon>
        <taxon>Bactrocera</taxon>
    </lineage>
</organism>
<dbReference type="EMBL" id="GAKP01019546">
    <property type="protein sequence ID" value="JAC39406.1"/>
    <property type="molecule type" value="Transcribed_RNA"/>
</dbReference>
<dbReference type="AlphaFoldDB" id="A0A034V7X3"/>
<dbReference type="GeneID" id="105224977"/>
<comment type="catalytic activity">
    <reaction evidence="3">
        <text>a 1,2-diacyl-sn-glycero-3-phospho-(1D-myo-inositol 4-phosphate) + H2O = a 1,2-diacyl-sn-glycero-3-phospho-(1D-myo-inositol) + phosphate</text>
        <dbReference type="Rhea" id="RHEA:55652"/>
        <dbReference type="ChEBI" id="CHEBI:15377"/>
        <dbReference type="ChEBI" id="CHEBI:43474"/>
        <dbReference type="ChEBI" id="CHEBI:57880"/>
        <dbReference type="ChEBI" id="CHEBI:58178"/>
    </reaction>
    <physiologicalReaction direction="left-to-right" evidence="3">
        <dbReference type="Rhea" id="RHEA:55653"/>
    </physiologicalReaction>
</comment>
<gene>
    <name evidence="9" type="primary">SAC1</name>
</gene>
<feature type="domain" description="SAC" evidence="8">
    <location>
        <begin position="123"/>
        <end position="452"/>
    </location>
</feature>
<comment type="catalytic activity">
    <reaction evidence="2">
        <text>a 1,2-diacyl-sn-glycero-3-phospho-(1D-myo-inositol-3-phosphate) + H2O = a 1,2-diacyl-sn-glycero-3-phospho-(1D-myo-inositol) + phosphate</text>
        <dbReference type="Rhea" id="RHEA:12316"/>
        <dbReference type="ChEBI" id="CHEBI:15377"/>
        <dbReference type="ChEBI" id="CHEBI:43474"/>
        <dbReference type="ChEBI" id="CHEBI:57880"/>
        <dbReference type="ChEBI" id="CHEBI:58088"/>
        <dbReference type="EC" id="3.1.3.64"/>
    </reaction>
    <physiologicalReaction direction="left-to-right" evidence="2">
        <dbReference type="Rhea" id="RHEA:12317"/>
    </physiologicalReaction>
</comment>
<evidence type="ECO:0000256" key="1">
    <source>
        <dbReference type="ARBA" id="ARBA00013038"/>
    </source>
</evidence>
<name>A0A034V7X3_BACDO</name>
<feature type="transmembrane region" description="Helical" evidence="7">
    <location>
        <begin position="528"/>
        <end position="547"/>
    </location>
</feature>
<proteinExistence type="predicted"/>
<dbReference type="OrthoDB" id="405996at2759"/>
<evidence type="ECO:0000256" key="3">
    <source>
        <dbReference type="ARBA" id="ARBA00036807"/>
    </source>
</evidence>
<dbReference type="KEGG" id="bdr:105224977"/>
<keyword evidence="7" id="KW-0812">Transmembrane</keyword>
<evidence type="ECO:0000256" key="7">
    <source>
        <dbReference type="SAM" id="Phobius"/>
    </source>
</evidence>
<evidence type="ECO:0000259" key="8">
    <source>
        <dbReference type="PROSITE" id="PS50275"/>
    </source>
</evidence>
<dbReference type="Pfam" id="PF02383">
    <property type="entry name" value="Syja_N"/>
    <property type="match status" value="1"/>
</dbReference>
<sequence>MDTSWDIHDDMNLYITPERFVVEPNGKDELLVIDRVVNTVRVQSKGNQLNNQVPTRRVCGILGTIQLLGGHYLIVATHRLYVGMLNGAIIWRLAGYDIIPYIPTITHLRPKQREQNETYLNMLRQTLDTRFFYFSYWYDLTHSLQRLHGMPPDFMKNGLFERADERFVWNGALLRNFNCPEMRKFALPIILGFVSINQVQVNGQTFFWSIISRRSIHRAGTRFFARGIDETGNVANFVETEQIVEYNGQRISFVQTRGSMPFFWRQLPNLRYKPDPELVQGKDHLAACMKHFEAQVMLYGRQIVLNLVDQKRAEGNLERAFRTFVQQMNNPNVRYEAFDFHAECKKMRWDRLQILIDRVAHEQDEFSVFHLREDGGLVSAQDGVFRTNCIDCLDRTNVVQSMLAKRSLNAVLQKLGILQAGQVVERASPNFEYIFKGVWADNADVISLQYSGTGALKTDFTRTGKRTKAGLMQDGVNSATRYYLNNFADGSRQDGFDLFLGKYVVKPDEGNLLPSPLVVTRTWRYNTIPSVLLFAVAMLFITAIFPAEFNTESLLFLLFWGTIVGVGTTGILHYGVEFVDWPRLHPPIKIEA</sequence>
<dbReference type="PANTHER" id="PTHR45662:SF2">
    <property type="entry name" value="PHOSPHATIDYLINOSITOL-3-PHOSPHATASE SAC1"/>
    <property type="match status" value="1"/>
</dbReference>
<dbReference type="InterPro" id="IPR002013">
    <property type="entry name" value="SAC_dom"/>
</dbReference>
<dbReference type="GO" id="GO:0046856">
    <property type="term" value="P:phosphatidylinositol dephosphorylation"/>
    <property type="evidence" value="ECO:0007669"/>
    <property type="project" value="TreeGrafter"/>
</dbReference>
<evidence type="ECO:0000256" key="4">
    <source>
        <dbReference type="ARBA" id="ARBA00040795"/>
    </source>
</evidence>
<protein>
    <recommendedName>
        <fullName evidence="4">Phosphatidylinositol-3-phosphatase SAC1</fullName>
        <ecNumber evidence="1">3.1.3.64</ecNumber>
    </recommendedName>
    <alternativeName>
        <fullName evidence="6">Phosphatidylinositol-4-phosphate phosphatase</fullName>
    </alternativeName>
    <alternativeName>
        <fullName evidence="5">Suppressor of actin mutations 1-like protein</fullName>
    </alternativeName>
</protein>
<evidence type="ECO:0000256" key="5">
    <source>
        <dbReference type="ARBA" id="ARBA00041396"/>
    </source>
</evidence>
<dbReference type="PROSITE" id="PS50275">
    <property type="entry name" value="SAC"/>
    <property type="match status" value="1"/>
</dbReference>
<keyword evidence="7" id="KW-1133">Transmembrane helix</keyword>
<dbReference type="CTD" id="38137"/>
<dbReference type="GO" id="GO:0004438">
    <property type="term" value="F:phosphatidylinositol-3-phosphate phosphatase activity"/>
    <property type="evidence" value="ECO:0007669"/>
    <property type="project" value="UniProtKB-EC"/>
</dbReference>
<evidence type="ECO:0000256" key="6">
    <source>
        <dbReference type="ARBA" id="ARBA00041911"/>
    </source>
</evidence>
<dbReference type="GO" id="GO:0005783">
    <property type="term" value="C:endoplasmic reticulum"/>
    <property type="evidence" value="ECO:0007669"/>
    <property type="project" value="TreeGrafter"/>
</dbReference>